<dbReference type="EMBL" id="NCKV01002844">
    <property type="protein sequence ID" value="RWS26345.1"/>
    <property type="molecule type" value="Genomic_DNA"/>
</dbReference>
<evidence type="ECO:0000259" key="1">
    <source>
        <dbReference type="PROSITE" id="PS00028"/>
    </source>
</evidence>
<name>A0A443SFR3_9ACAR</name>
<gene>
    <name evidence="2" type="ORF">B4U80_12986</name>
</gene>
<dbReference type="Pfam" id="PF00651">
    <property type="entry name" value="BTB"/>
    <property type="match status" value="1"/>
</dbReference>
<keyword evidence="3" id="KW-1185">Reference proteome</keyword>
<feature type="domain" description="C2H2-type" evidence="1">
    <location>
        <begin position="230"/>
        <end position="251"/>
    </location>
</feature>
<dbReference type="SUPFAM" id="SSF54695">
    <property type="entry name" value="POZ domain"/>
    <property type="match status" value="1"/>
</dbReference>
<reference evidence="2 3" key="1">
    <citation type="journal article" date="2018" name="Gigascience">
        <title>Genomes of trombidid mites reveal novel predicted allergens and laterally-transferred genes associated with secondary metabolism.</title>
        <authorList>
            <person name="Dong X."/>
            <person name="Chaisiri K."/>
            <person name="Xia D."/>
            <person name="Armstrong S.D."/>
            <person name="Fang Y."/>
            <person name="Donnelly M.J."/>
            <person name="Kadowaki T."/>
            <person name="McGarry J.W."/>
            <person name="Darby A.C."/>
            <person name="Makepeace B.L."/>
        </authorList>
    </citation>
    <scope>NUCLEOTIDE SEQUENCE [LARGE SCALE GENOMIC DNA]</scope>
    <source>
        <strain evidence="2">UoL-UT</strain>
    </source>
</reference>
<dbReference type="InterPro" id="IPR000210">
    <property type="entry name" value="BTB/POZ_dom"/>
</dbReference>
<comment type="caution">
    <text evidence="2">The sequence shown here is derived from an EMBL/GenBank/DDBJ whole genome shotgun (WGS) entry which is preliminary data.</text>
</comment>
<sequence length="353" mass="41052">MKIRFARIEFEMMKFTNSLHEREYFRKTQYLLSSDTYNDLTFCCKDGNVGANRLMLALFSNFLNDVFDQTSVSLFQTQYLRNHSEIDLPNVYAKDMRCLLLIINNTSTCLELNESGVLGVKNAASQLQVDLLFECISNNVFKIYAVPKRSKEILIKTLNDEEKSSFMNNAATELKSEHDLDSDGETNCDSFNRESEVIENNKYYVLDSNDESKCDIKNVEASVKTKNNECTICNITLKSAHGLKIHIGHIHKKPKRIDKRVCKCECGKVFSRIDRNLFRFHRKQCETYREQAFICEICDSPFDSYPLLNVHLAKTHHRKSARNLCPCGMKFKNCYRYRLHAIRCDDYFKNGNS</sequence>
<protein>
    <recommendedName>
        <fullName evidence="1">C2H2-type domain-containing protein</fullName>
    </recommendedName>
</protein>
<dbReference type="InterPro" id="IPR011333">
    <property type="entry name" value="SKP1/BTB/POZ_sf"/>
</dbReference>
<dbReference type="Proteomes" id="UP000288716">
    <property type="component" value="Unassembled WGS sequence"/>
</dbReference>
<dbReference type="InterPro" id="IPR013087">
    <property type="entry name" value="Znf_C2H2_type"/>
</dbReference>
<organism evidence="2 3">
    <name type="scientific">Leptotrombidium deliense</name>
    <dbReference type="NCBI Taxonomy" id="299467"/>
    <lineage>
        <taxon>Eukaryota</taxon>
        <taxon>Metazoa</taxon>
        <taxon>Ecdysozoa</taxon>
        <taxon>Arthropoda</taxon>
        <taxon>Chelicerata</taxon>
        <taxon>Arachnida</taxon>
        <taxon>Acari</taxon>
        <taxon>Acariformes</taxon>
        <taxon>Trombidiformes</taxon>
        <taxon>Prostigmata</taxon>
        <taxon>Anystina</taxon>
        <taxon>Parasitengona</taxon>
        <taxon>Trombiculoidea</taxon>
        <taxon>Trombiculidae</taxon>
        <taxon>Leptotrombidium</taxon>
    </lineage>
</organism>
<evidence type="ECO:0000313" key="2">
    <source>
        <dbReference type="EMBL" id="RWS26345.1"/>
    </source>
</evidence>
<accession>A0A443SFR3</accession>
<feature type="domain" description="C2H2-type" evidence="1">
    <location>
        <begin position="295"/>
        <end position="317"/>
    </location>
</feature>
<dbReference type="VEuPathDB" id="VectorBase:LDEU005695"/>
<dbReference type="PROSITE" id="PS00028">
    <property type="entry name" value="ZINC_FINGER_C2H2_1"/>
    <property type="match status" value="2"/>
</dbReference>
<proteinExistence type="predicted"/>
<dbReference type="SMART" id="SM00355">
    <property type="entry name" value="ZnF_C2H2"/>
    <property type="match status" value="2"/>
</dbReference>
<evidence type="ECO:0000313" key="3">
    <source>
        <dbReference type="Proteomes" id="UP000288716"/>
    </source>
</evidence>
<dbReference type="Gene3D" id="3.30.710.10">
    <property type="entry name" value="Potassium Channel Kv1.1, Chain A"/>
    <property type="match status" value="1"/>
</dbReference>
<dbReference type="AlphaFoldDB" id="A0A443SFR3"/>